<dbReference type="RefSeq" id="WP_013658711.1">
    <property type="nucleotide sequence ID" value="NC_015275.1"/>
</dbReference>
<dbReference type="SUPFAM" id="SSF140453">
    <property type="entry name" value="EsxAB dimer-like"/>
    <property type="match status" value="1"/>
</dbReference>
<dbReference type="HOGENOM" id="CLU_2367737_0_0_9"/>
<accession>F2JHU3</accession>
<evidence type="ECO:0000313" key="3">
    <source>
        <dbReference type="Proteomes" id="UP000008467"/>
    </source>
</evidence>
<keyword evidence="1" id="KW-0175">Coiled coil</keyword>
<organism evidence="2 3">
    <name type="scientific">Cellulosilyticum lentocellum (strain ATCC 49066 / DSM 5427 / NCIMB 11756 / RHM5)</name>
    <name type="common">Clostridium lentocellum</name>
    <dbReference type="NCBI Taxonomy" id="642492"/>
    <lineage>
        <taxon>Bacteria</taxon>
        <taxon>Bacillati</taxon>
        <taxon>Bacillota</taxon>
        <taxon>Clostridia</taxon>
        <taxon>Lachnospirales</taxon>
        <taxon>Cellulosilyticaceae</taxon>
        <taxon>Cellulosilyticum</taxon>
    </lineage>
</organism>
<dbReference type="Proteomes" id="UP000008467">
    <property type="component" value="Chromosome"/>
</dbReference>
<dbReference type="KEGG" id="cle:Clole_3755"/>
<proteinExistence type="predicted"/>
<dbReference type="STRING" id="642492.Clole_3755"/>
<name>F2JHU3_CELLD</name>
<dbReference type="Gene3D" id="1.10.287.1060">
    <property type="entry name" value="ESAT-6-like"/>
    <property type="match status" value="1"/>
</dbReference>
<feature type="coiled-coil region" evidence="1">
    <location>
        <begin position="62"/>
        <end position="92"/>
    </location>
</feature>
<evidence type="ECO:0000256" key="1">
    <source>
        <dbReference type="SAM" id="Coils"/>
    </source>
</evidence>
<dbReference type="EMBL" id="CP002582">
    <property type="protein sequence ID" value="ADZ85435.1"/>
    <property type="molecule type" value="Genomic_DNA"/>
</dbReference>
<dbReference type="AlphaFoldDB" id="F2JHU3"/>
<sequence length="95" mass="11176">MAELDSTVSRISRRLDTLFNDDKCLNQSVQKGGLYWKGISFEAFKDSYAEYTQQSGKGQNQLKQIKSQLYSLQQAIQRAEEEKRRQEALRRQQRK</sequence>
<evidence type="ECO:0008006" key="4">
    <source>
        <dbReference type="Google" id="ProtNLM"/>
    </source>
</evidence>
<evidence type="ECO:0000313" key="2">
    <source>
        <dbReference type="EMBL" id="ADZ85435.1"/>
    </source>
</evidence>
<dbReference type="InterPro" id="IPR036689">
    <property type="entry name" value="ESAT-6-like_sf"/>
</dbReference>
<gene>
    <name evidence="2" type="ordered locus">Clole_3755</name>
</gene>
<reference evidence="2 3" key="1">
    <citation type="journal article" date="2011" name="J. Bacteriol.">
        <title>Complete genome sequence of the cellulose-degrading bacterium Cellulosilyticum lentocellum.</title>
        <authorList>
            <consortium name="US DOE Joint Genome Institute"/>
            <person name="Miller D.A."/>
            <person name="Suen G."/>
            <person name="Bruce D."/>
            <person name="Copeland A."/>
            <person name="Cheng J.F."/>
            <person name="Detter C."/>
            <person name="Goodwin L.A."/>
            <person name="Han C.S."/>
            <person name="Hauser L.J."/>
            <person name="Land M.L."/>
            <person name="Lapidus A."/>
            <person name="Lucas S."/>
            <person name="Meincke L."/>
            <person name="Pitluck S."/>
            <person name="Tapia R."/>
            <person name="Teshima H."/>
            <person name="Woyke T."/>
            <person name="Fox B.G."/>
            <person name="Angert E.R."/>
            <person name="Currie C.R."/>
        </authorList>
    </citation>
    <scope>NUCLEOTIDE SEQUENCE [LARGE SCALE GENOMIC DNA]</scope>
    <source>
        <strain evidence="3">ATCC 49066 / DSM 5427 / NCIMB 11756 / RHM5</strain>
    </source>
</reference>
<protein>
    <recommendedName>
        <fullName evidence="4">WXG100 family type VII secretion target</fullName>
    </recommendedName>
</protein>
<dbReference type="InterPro" id="IPR010310">
    <property type="entry name" value="T7SS_ESAT-6-like"/>
</dbReference>
<dbReference type="Pfam" id="PF06013">
    <property type="entry name" value="WXG100"/>
    <property type="match status" value="1"/>
</dbReference>
<keyword evidence="3" id="KW-1185">Reference proteome</keyword>